<gene>
    <name evidence="5" type="ORF">OSCT_1330</name>
</gene>
<dbReference type="Proteomes" id="UP000054010">
    <property type="component" value="Unassembled WGS sequence"/>
</dbReference>
<dbReference type="EMBL" id="ADVR01000040">
    <property type="protein sequence ID" value="EFO80806.1"/>
    <property type="molecule type" value="Genomic_DNA"/>
</dbReference>
<dbReference type="GO" id="GO:0098796">
    <property type="term" value="C:membrane protein complex"/>
    <property type="evidence" value="ECO:0007669"/>
    <property type="project" value="UniProtKB-ARBA"/>
</dbReference>
<dbReference type="PROSITE" id="PS50893">
    <property type="entry name" value="ABC_TRANSPORTER_2"/>
    <property type="match status" value="1"/>
</dbReference>
<dbReference type="GO" id="GO:0016887">
    <property type="term" value="F:ATP hydrolysis activity"/>
    <property type="evidence" value="ECO:0007669"/>
    <property type="project" value="InterPro"/>
</dbReference>
<dbReference type="GO" id="GO:0005524">
    <property type="term" value="F:ATP binding"/>
    <property type="evidence" value="ECO:0007669"/>
    <property type="project" value="UniProtKB-KW"/>
</dbReference>
<accession>E1IDC9</accession>
<evidence type="ECO:0000313" key="6">
    <source>
        <dbReference type="Proteomes" id="UP000054010"/>
    </source>
</evidence>
<dbReference type="HOGENOM" id="CLU_000604_1_22_0"/>
<dbReference type="InterPro" id="IPR017871">
    <property type="entry name" value="ABC_transporter-like_CS"/>
</dbReference>
<keyword evidence="2" id="KW-0547">Nucleotide-binding</keyword>
<proteinExistence type="predicted"/>
<comment type="caution">
    <text evidence="5">The sequence shown here is derived from an EMBL/GenBank/DDBJ whole genome shotgun (WGS) entry which is preliminary data.</text>
</comment>
<keyword evidence="6" id="KW-1185">Reference proteome</keyword>
<dbReference type="InterPro" id="IPR017911">
    <property type="entry name" value="MacB-like_ATP-bd"/>
</dbReference>
<evidence type="ECO:0000313" key="5">
    <source>
        <dbReference type="EMBL" id="EFO80806.1"/>
    </source>
</evidence>
<dbReference type="Pfam" id="PF00005">
    <property type="entry name" value="ABC_tran"/>
    <property type="match status" value="1"/>
</dbReference>
<dbReference type="InterPro" id="IPR003439">
    <property type="entry name" value="ABC_transporter-like_ATP-bd"/>
</dbReference>
<dbReference type="PANTHER" id="PTHR24220">
    <property type="entry name" value="IMPORT ATP-BINDING PROTEIN"/>
    <property type="match status" value="1"/>
</dbReference>
<dbReference type="Gene3D" id="3.40.50.300">
    <property type="entry name" value="P-loop containing nucleotide triphosphate hydrolases"/>
    <property type="match status" value="1"/>
</dbReference>
<dbReference type="GO" id="GO:0022857">
    <property type="term" value="F:transmembrane transporter activity"/>
    <property type="evidence" value="ECO:0007669"/>
    <property type="project" value="UniProtKB-ARBA"/>
</dbReference>
<dbReference type="InterPro" id="IPR003593">
    <property type="entry name" value="AAA+_ATPase"/>
</dbReference>
<sequence length="253" mass="27480">MSIEYITQPIVQIEGLSKAFTVGESSFLALDAVSVAIHPGEMVAIMGPSGSGKSTLMTMIGLLDQPSAGLYLLDGQDVGQLSREEQARVRNQKLGFVFQNFNLLPRLSAQKNVELPLVYGRISGGERAERARSALEAVGLGHKLNSLPNTLSGGQKQRVAIARALVHNPSLLLADEPTGALDTRTGAEIMALFRQLNREEGRTIIIVTHDPEIGKQMDRVIGLRDGRLAENILHEYYGVEAFEPVKERVKVAA</sequence>
<dbReference type="SMART" id="SM00382">
    <property type="entry name" value="AAA"/>
    <property type="match status" value="1"/>
</dbReference>
<dbReference type="PROSITE" id="PS00211">
    <property type="entry name" value="ABC_TRANSPORTER_1"/>
    <property type="match status" value="1"/>
</dbReference>
<evidence type="ECO:0000256" key="1">
    <source>
        <dbReference type="ARBA" id="ARBA00022448"/>
    </source>
</evidence>
<dbReference type="InterPro" id="IPR027417">
    <property type="entry name" value="P-loop_NTPase"/>
</dbReference>
<dbReference type="PANTHER" id="PTHR24220:SF648">
    <property type="entry name" value="ABC TRANSPORTER ATP-BINDING PROTEIN YTRE"/>
    <property type="match status" value="1"/>
</dbReference>
<dbReference type="STRING" id="765420.OSCT_1330"/>
<dbReference type="SUPFAM" id="SSF52540">
    <property type="entry name" value="P-loop containing nucleoside triphosphate hydrolases"/>
    <property type="match status" value="1"/>
</dbReference>
<dbReference type="eggNOG" id="COG1136">
    <property type="taxonomic scope" value="Bacteria"/>
</dbReference>
<evidence type="ECO:0000259" key="4">
    <source>
        <dbReference type="PROSITE" id="PS50893"/>
    </source>
</evidence>
<feature type="domain" description="ABC transporter" evidence="4">
    <location>
        <begin position="11"/>
        <end position="250"/>
    </location>
</feature>
<dbReference type="OrthoDB" id="9804270at2"/>
<protein>
    <submittedName>
        <fullName evidence="5">ABC transporter related protein</fullName>
    </submittedName>
</protein>
<evidence type="ECO:0000256" key="2">
    <source>
        <dbReference type="ARBA" id="ARBA00022741"/>
    </source>
</evidence>
<dbReference type="AlphaFoldDB" id="E1IDC9"/>
<dbReference type="GO" id="GO:0005886">
    <property type="term" value="C:plasma membrane"/>
    <property type="evidence" value="ECO:0007669"/>
    <property type="project" value="TreeGrafter"/>
</dbReference>
<reference evidence="5 6" key="1">
    <citation type="journal article" date="2011" name="J. Bacteriol.">
        <title>Draft genome sequence of the anoxygenic filamentous phototrophic bacterium Oscillochloris trichoides subsp. DG-6.</title>
        <authorList>
            <person name="Kuznetsov B.B."/>
            <person name="Ivanovsky R.N."/>
            <person name="Keppen O.I."/>
            <person name="Sukhacheva M.V."/>
            <person name="Bumazhkin B.K."/>
            <person name="Patutina E.O."/>
            <person name="Beletsky A.V."/>
            <person name="Mardanov A.V."/>
            <person name="Baslerov R.V."/>
            <person name="Panteleeva A.N."/>
            <person name="Kolganova T.V."/>
            <person name="Ravin N.V."/>
            <person name="Skryabin K.G."/>
        </authorList>
    </citation>
    <scope>NUCLEOTIDE SEQUENCE [LARGE SCALE GENOMIC DNA]</scope>
    <source>
        <strain evidence="5 6">DG-6</strain>
    </source>
</reference>
<dbReference type="FunFam" id="3.40.50.300:FF:000032">
    <property type="entry name" value="Export ABC transporter ATP-binding protein"/>
    <property type="match status" value="1"/>
</dbReference>
<name>E1IDC9_9CHLR</name>
<keyword evidence="1" id="KW-0813">Transport</keyword>
<dbReference type="InterPro" id="IPR015854">
    <property type="entry name" value="ABC_transpr_LolD-like"/>
</dbReference>
<dbReference type="CDD" id="cd03255">
    <property type="entry name" value="ABC_MJ0796_LolCDE_FtsE"/>
    <property type="match status" value="1"/>
</dbReference>
<evidence type="ECO:0000256" key="3">
    <source>
        <dbReference type="ARBA" id="ARBA00022840"/>
    </source>
</evidence>
<organism evidence="5 6">
    <name type="scientific">Oscillochloris trichoides DG-6</name>
    <dbReference type="NCBI Taxonomy" id="765420"/>
    <lineage>
        <taxon>Bacteria</taxon>
        <taxon>Bacillati</taxon>
        <taxon>Chloroflexota</taxon>
        <taxon>Chloroflexia</taxon>
        <taxon>Chloroflexales</taxon>
        <taxon>Chloroflexineae</taxon>
        <taxon>Oscillochloridaceae</taxon>
        <taxon>Oscillochloris</taxon>
    </lineage>
</organism>
<keyword evidence="3" id="KW-0067">ATP-binding</keyword>